<comment type="caution">
    <text evidence="2">The sequence shown here is derived from an EMBL/GenBank/DDBJ whole genome shotgun (WGS) entry which is preliminary data.</text>
</comment>
<organism evidence="2 3">
    <name type="scientific">Pedobacter kyungheensis</name>
    <dbReference type="NCBI Taxonomy" id="1069985"/>
    <lineage>
        <taxon>Bacteria</taxon>
        <taxon>Pseudomonadati</taxon>
        <taxon>Bacteroidota</taxon>
        <taxon>Sphingobacteriia</taxon>
        <taxon>Sphingobacteriales</taxon>
        <taxon>Sphingobacteriaceae</taxon>
        <taxon>Pedobacter</taxon>
    </lineage>
</organism>
<dbReference type="Proteomes" id="UP000031246">
    <property type="component" value="Unassembled WGS sequence"/>
</dbReference>
<feature type="transmembrane region" description="Helical" evidence="1">
    <location>
        <begin position="83"/>
        <end position="106"/>
    </location>
</feature>
<feature type="transmembrane region" description="Helical" evidence="1">
    <location>
        <begin position="52"/>
        <end position="71"/>
    </location>
</feature>
<dbReference type="EMBL" id="JSYN01000017">
    <property type="protein sequence ID" value="KIA93019.1"/>
    <property type="molecule type" value="Genomic_DNA"/>
</dbReference>
<reference evidence="2 3" key="1">
    <citation type="submission" date="2014-10" db="EMBL/GenBank/DDBJ databases">
        <title>Pedobacter Kyungheensis.</title>
        <authorList>
            <person name="Anderson B.M."/>
            <person name="Newman J.D."/>
        </authorList>
    </citation>
    <scope>NUCLEOTIDE SEQUENCE [LARGE SCALE GENOMIC DNA]</scope>
    <source>
        <strain evidence="2 3">KACC 16221</strain>
    </source>
</reference>
<feature type="transmembrane region" description="Helical" evidence="1">
    <location>
        <begin position="6"/>
        <end position="27"/>
    </location>
</feature>
<proteinExistence type="predicted"/>
<keyword evidence="1" id="KW-0812">Transmembrane</keyword>
<name>A0A0C1FYS2_9SPHI</name>
<keyword evidence="1" id="KW-0472">Membrane</keyword>
<dbReference type="AlphaFoldDB" id="A0A0C1FYS2"/>
<keyword evidence="1" id="KW-1133">Transmembrane helix</keyword>
<evidence type="ECO:0000313" key="2">
    <source>
        <dbReference type="EMBL" id="KIA93019.1"/>
    </source>
</evidence>
<evidence type="ECO:0000256" key="1">
    <source>
        <dbReference type="SAM" id="Phobius"/>
    </source>
</evidence>
<dbReference type="OrthoDB" id="193443at2"/>
<dbReference type="RefSeq" id="WP_039477575.1">
    <property type="nucleotide sequence ID" value="NZ_JSYN01000017.1"/>
</dbReference>
<protein>
    <recommendedName>
        <fullName evidence="4">Integral membrane protein</fullName>
    </recommendedName>
</protein>
<gene>
    <name evidence="2" type="ORF">OC25_15100</name>
</gene>
<sequence length="115" mass="13036">MDYNILGYGIFISIIVFIIVVVGKICYRNGNIFVDELIPDHLELCQQINKSLLVAYYLVNIGYASMTLIGWETITSSLQLIEIMAVKVATIICILSVLHYLNIFLLTNTIHKLIK</sequence>
<evidence type="ECO:0008006" key="4">
    <source>
        <dbReference type="Google" id="ProtNLM"/>
    </source>
</evidence>
<evidence type="ECO:0000313" key="3">
    <source>
        <dbReference type="Proteomes" id="UP000031246"/>
    </source>
</evidence>
<keyword evidence="3" id="KW-1185">Reference proteome</keyword>
<accession>A0A0C1FYS2</accession>